<feature type="non-terminal residue" evidence="1">
    <location>
        <position position="254"/>
    </location>
</feature>
<evidence type="ECO:0000313" key="1">
    <source>
        <dbReference type="EMBL" id="GAG36160.1"/>
    </source>
</evidence>
<dbReference type="EMBL" id="BARS01040480">
    <property type="protein sequence ID" value="GAG36160.1"/>
    <property type="molecule type" value="Genomic_DNA"/>
</dbReference>
<name>X0WZL2_9ZZZZ</name>
<gene>
    <name evidence="1" type="ORF">S01H1_61695</name>
</gene>
<protein>
    <submittedName>
        <fullName evidence="1">Uncharacterized protein</fullName>
    </submittedName>
</protein>
<organism evidence="1">
    <name type="scientific">marine sediment metagenome</name>
    <dbReference type="NCBI Taxonomy" id="412755"/>
    <lineage>
        <taxon>unclassified sequences</taxon>
        <taxon>metagenomes</taxon>
        <taxon>ecological metagenomes</taxon>
    </lineage>
</organism>
<accession>X0WZL2</accession>
<sequence>AIDHTGAVTTGIWNGTDIAGGYVANLAIILAHMGDSDHGDVEWSGGDAFVQAATYVDSTSAGNWVALTDAAAGTHQDLLTDQALLYDATDGTLSATQFVGGGVGLTALAGDNITDDSIDNTELEDALSVETSLSIGIVDPADAGSLRMQDDENITWEGTAEVSITGNLGDTLEIINTQEGILLSGTTATECVMLDASGINCDTTAGCTPETIAGNVFDYKTANFANTEDNYGAWSFQIPDNIVGNTFVATVTWT</sequence>
<comment type="caution">
    <text evidence="1">The sequence shown here is derived from an EMBL/GenBank/DDBJ whole genome shotgun (WGS) entry which is preliminary data.</text>
</comment>
<dbReference type="AlphaFoldDB" id="X0WZL2"/>
<reference evidence="1" key="1">
    <citation type="journal article" date="2014" name="Front. Microbiol.">
        <title>High frequency of phylogenetically diverse reductive dehalogenase-homologous genes in deep subseafloor sedimentary metagenomes.</title>
        <authorList>
            <person name="Kawai M."/>
            <person name="Futagami T."/>
            <person name="Toyoda A."/>
            <person name="Takaki Y."/>
            <person name="Nishi S."/>
            <person name="Hori S."/>
            <person name="Arai W."/>
            <person name="Tsubouchi T."/>
            <person name="Morono Y."/>
            <person name="Uchiyama I."/>
            <person name="Ito T."/>
            <person name="Fujiyama A."/>
            <person name="Inagaki F."/>
            <person name="Takami H."/>
        </authorList>
    </citation>
    <scope>NUCLEOTIDE SEQUENCE</scope>
    <source>
        <strain evidence="1">Expedition CK06-06</strain>
    </source>
</reference>
<feature type="non-terminal residue" evidence="1">
    <location>
        <position position="1"/>
    </location>
</feature>
<proteinExistence type="predicted"/>